<gene>
    <name evidence="4" type="primary">ORF37</name>
    <name evidence="2" type="synonym">UL13</name>
</gene>
<evidence type="ECO:0000313" key="6">
    <source>
        <dbReference type="Proteomes" id="UP000208106"/>
    </source>
</evidence>
<dbReference type="EMBL" id="KT008627">
    <property type="protein sequence ID" value="AKV40684.1"/>
    <property type="molecule type" value="Genomic_DNA"/>
</dbReference>
<evidence type="ECO:0000313" key="2">
    <source>
        <dbReference type="EMBL" id="AIU39282.1"/>
    </source>
</evidence>
<dbReference type="Proteomes" id="UP000240599">
    <property type="component" value="Segment"/>
</dbReference>
<dbReference type="SMART" id="SM00220">
    <property type="entry name" value="S_TKc"/>
    <property type="match status" value="1"/>
</dbReference>
<name>A0A0K1R198_9ALPH</name>
<keyword evidence="6" id="KW-1185">Reference proteome</keyword>
<organism evidence="4 5">
    <name type="scientific">Testudinid alphaherpesvirus 3</name>
    <dbReference type="NCBI Taxonomy" id="2560801"/>
    <lineage>
        <taxon>Viruses</taxon>
        <taxon>Duplodnaviria</taxon>
        <taxon>Heunggongvirae</taxon>
        <taxon>Peploviricota</taxon>
        <taxon>Herviviricetes</taxon>
        <taxon>Herpesvirales</taxon>
        <taxon>Orthoherpesviridae</taxon>
        <taxon>Alphaherpesvirinae</taxon>
        <taxon>Scutavirus</taxon>
        <taxon>Scutavirus testudinidalpha3</taxon>
    </lineage>
</organism>
<dbReference type="KEGG" id="vg:26122556"/>
<dbReference type="InterPro" id="IPR000719">
    <property type="entry name" value="Prot_kinase_dom"/>
</dbReference>
<dbReference type="InterPro" id="IPR008271">
    <property type="entry name" value="Ser/Thr_kinase_AS"/>
</dbReference>
<dbReference type="EMBL" id="KM924293">
    <property type="protein sequence ID" value="AIU39392.1"/>
    <property type="molecule type" value="Genomic_DNA"/>
</dbReference>
<reference evidence="6 7" key="1">
    <citation type="journal article" date="2015" name="J. Virol.">
        <title>The Genome of a Tortoise Herpesvirus (Testudinid Herpesvirus 3) Has a Novel Structure and Contains a Large Region That Is Not Required for Replication In Vitro or Virulence In Vivo.</title>
        <authorList>
            <person name="Gandar F."/>
            <person name="Wilkie G.S."/>
            <person name="Gatherer D."/>
            <person name="Kerr K."/>
            <person name="Marlier D."/>
            <person name="Diez M."/>
            <person name="Marschang R.E."/>
            <person name="Mast J."/>
            <person name="Dewals B.G."/>
            <person name="Davison A.J."/>
            <person name="Vanderplasschen A.F."/>
        </authorList>
    </citation>
    <scope>NUCLEOTIDE SEQUENCE [LARGE SCALE GENOMIC DNA]</scope>
    <source>
        <strain evidence="2 6">1976</strain>
        <strain evidence="3 7">4295/7R</strain>
    </source>
</reference>
<keyword evidence="2" id="KW-0808">Transferase</keyword>
<dbReference type="Proteomes" id="UP000100290">
    <property type="component" value="Segment"/>
</dbReference>
<dbReference type="SUPFAM" id="SSF56112">
    <property type="entry name" value="Protein kinase-like (PK-like)"/>
    <property type="match status" value="1"/>
</dbReference>
<evidence type="ECO:0000313" key="5">
    <source>
        <dbReference type="Proteomes" id="UP000100290"/>
    </source>
</evidence>
<proteinExistence type="predicted"/>
<dbReference type="PANTHER" id="PTHR47975:SF22">
    <property type="entry name" value="G-TYPE LECTIN S-RECEPTOR-LIKE SERINE_THREONINE-PROTEIN KINASE SD2-2"/>
    <property type="match status" value="1"/>
</dbReference>
<dbReference type="GO" id="GO:0004674">
    <property type="term" value="F:protein serine/threonine kinase activity"/>
    <property type="evidence" value="ECO:0007669"/>
    <property type="project" value="UniProtKB-KW"/>
</dbReference>
<dbReference type="InterPro" id="IPR011009">
    <property type="entry name" value="Kinase-like_dom_sf"/>
</dbReference>
<accession>A0A0K1R198</accession>
<dbReference type="PROSITE" id="PS50011">
    <property type="entry name" value="PROTEIN_KINASE_DOM"/>
    <property type="match status" value="1"/>
</dbReference>
<dbReference type="EMBL" id="KM924292">
    <property type="protein sequence ID" value="AIU39282.1"/>
    <property type="molecule type" value="Genomic_DNA"/>
</dbReference>
<dbReference type="PANTHER" id="PTHR47975">
    <property type="entry name" value="S-LOCUS LECTIN KINASE FAMILY PROTEIN"/>
    <property type="match status" value="1"/>
</dbReference>
<evidence type="ECO:0000259" key="1">
    <source>
        <dbReference type="PROSITE" id="PS50011"/>
    </source>
</evidence>
<evidence type="ECO:0000313" key="7">
    <source>
        <dbReference type="Proteomes" id="UP000240599"/>
    </source>
</evidence>
<dbReference type="Pfam" id="PF00069">
    <property type="entry name" value="Pkinase"/>
    <property type="match status" value="1"/>
</dbReference>
<sequence length="437" mass="48827">MSSSTFIDPIKRKFERFPKCFSGAVVNKPLVGYPVFYGNTIKVASVRNLSHPHLVLHSGLSYPSIKLTGEEVLVGRGTYGTVHIYVDHHLAVKTMHSNRGFVDELRMTALASWAGTSGNHPARKFIVRLLGFCLSERKLVFRAYDCDLIKYEHVVRGALDESGCDALYRAVKGLIKAVVYLNIDHGITHCDIKPGNILININYTTRHIEKAVLADFSNAWLNPNSILNNHTMKVKTGAGMLIIGKHYSYGSEAPGIVLSHAKYLSFEIISDILNDTKVFDYHSVPTTDQAMEMDLYALGETLLYVIMSTIVGPYNQRKVPAMISLRHGDNDTSIMLETLAYRLTLKSCLVATLAKSQRVFDIPISCETLEMLEEGLINPDHRAELNKYYAQHTATSSPTLTRLAIPAVSAALLRLFLTLTDIKPQNRHCELIVYDRD</sequence>
<evidence type="ECO:0000313" key="3">
    <source>
        <dbReference type="EMBL" id="AIU39392.1"/>
    </source>
</evidence>
<dbReference type="OrthoDB" id="7740at10239"/>
<reference evidence="4 5" key="2">
    <citation type="journal article" date="2015" name="PLoS ONE">
        <title>A Genomic Approach to Unravel Host-Pathogen Interaction in Chelonians: The Example of Testudinid Herpesvirus 3.</title>
        <authorList>
            <person name="Origgi F.C."/>
            <person name="Tecilla M."/>
            <person name="Pilo P."/>
            <person name="Aloisio F."/>
            <person name="Otten P."/>
            <person name="Aguilar-Bultet L."/>
            <person name="Sattler U."/>
            <person name="Roccabianca P."/>
            <person name="Romero C.H."/>
            <person name="Bloom D.C."/>
            <person name="Jacobson E.R."/>
        </authorList>
    </citation>
    <scope>NUCLEOTIDE SEQUENCE [LARGE SCALE GENOMIC DNA]</scope>
    <source>
        <strain evidence="4">US1976/98</strain>
    </source>
</reference>
<keyword evidence="2" id="KW-0723">Serine/threonine-protein kinase</keyword>
<evidence type="ECO:0000313" key="4">
    <source>
        <dbReference type="EMBL" id="AKV40684.1"/>
    </source>
</evidence>
<dbReference type="Proteomes" id="UP000208106">
    <property type="component" value="Segment"/>
</dbReference>
<dbReference type="GO" id="GO:0005524">
    <property type="term" value="F:ATP binding"/>
    <property type="evidence" value="ECO:0007669"/>
    <property type="project" value="InterPro"/>
</dbReference>
<keyword evidence="4" id="KW-0418">Kinase</keyword>
<feature type="domain" description="Protein kinase" evidence="1">
    <location>
        <begin position="68"/>
        <end position="395"/>
    </location>
</feature>
<dbReference type="PROSITE" id="PS00108">
    <property type="entry name" value="PROTEIN_KINASE_ST"/>
    <property type="match status" value="1"/>
</dbReference>
<dbReference type="Gene3D" id="1.10.510.10">
    <property type="entry name" value="Transferase(Phosphotransferase) domain 1"/>
    <property type="match status" value="1"/>
</dbReference>
<dbReference type="EC" id="2.7.11.1" evidence="2"/>
<protein>
    <submittedName>
        <fullName evidence="4">Serine/threonine kinase</fullName>
    </submittedName>
    <submittedName>
        <fullName evidence="2">Tegument serine/threonine protein kinase</fullName>
        <ecNumber evidence="2">2.7.11.1</ecNumber>
    </submittedName>
</protein>